<sequence>KSLGGRRRRKENSSLKEVIFTKADESSSKPALEIASDTESEGEIQEPLPPLPKLTGQNPLAETKLPIVPKSFLDKKVDPSTEQLLFTMMEEVKGLKEQIKTPSCTFPSDSQASSSKFSKQKTWFGPYKHCGLRNHPTDDCYSKPKCSTCGTNDHLTKDHIEQAVVKKTLIKLKA</sequence>
<comment type="caution">
    <text evidence="2">The sequence shown here is derived from an EMBL/GenBank/DDBJ whole genome shotgun (WGS) entry which is preliminary data.</text>
</comment>
<organism evidence="2">
    <name type="scientific">Tanacetum cinerariifolium</name>
    <name type="common">Dalmatian daisy</name>
    <name type="synonym">Chrysanthemum cinerariifolium</name>
    <dbReference type="NCBI Taxonomy" id="118510"/>
    <lineage>
        <taxon>Eukaryota</taxon>
        <taxon>Viridiplantae</taxon>
        <taxon>Streptophyta</taxon>
        <taxon>Embryophyta</taxon>
        <taxon>Tracheophyta</taxon>
        <taxon>Spermatophyta</taxon>
        <taxon>Magnoliopsida</taxon>
        <taxon>eudicotyledons</taxon>
        <taxon>Gunneridae</taxon>
        <taxon>Pentapetalae</taxon>
        <taxon>asterids</taxon>
        <taxon>campanulids</taxon>
        <taxon>Asterales</taxon>
        <taxon>Asteraceae</taxon>
        <taxon>Asteroideae</taxon>
        <taxon>Anthemideae</taxon>
        <taxon>Anthemidinae</taxon>
        <taxon>Tanacetum</taxon>
    </lineage>
</organism>
<feature type="compositionally biased region" description="Basic residues" evidence="1">
    <location>
        <begin position="1"/>
        <end position="10"/>
    </location>
</feature>
<proteinExistence type="predicted"/>
<reference evidence="2" key="1">
    <citation type="journal article" date="2019" name="Sci. Rep.">
        <title>Draft genome of Tanacetum cinerariifolium, the natural source of mosquito coil.</title>
        <authorList>
            <person name="Yamashiro T."/>
            <person name="Shiraishi A."/>
            <person name="Satake H."/>
            <person name="Nakayama K."/>
        </authorList>
    </citation>
    <scope>NUCLEOTIDE SEQUENCE</scope>
</reference>
<dbReference type="AlphaFoldDB" id="A0A699JDM9"/>
<accession>A0A699JDM9</accession>
<gene>
    <name evidence="2" type="ORF">Tci_599231</name>
</gene>
<protein>
    <submittedName>
        <fullName evidence="2">Uncharacterized protein</fullName>
    </submittedName>
</protein>
<name>A0A699JDM9_TANCI</name>
<feature type="non-terminal residue" evidence="2">
    <location>
        <position position="1"/>
    </location>
</feature>
<evidence type="ECO:0000313" key="2">
    <source>
        <dbReference type="EMBL" id="GFA27259.1"/>
    </source>
</evidence>
<dbReference type="EMBL" id="BKCJ010396158">
    <property type="protein sequence ID" value="GFA27259.1"/>
    <property type="molecule type" value="Genomic_DNA"/>
</dbReference>
<evidence type="ECO:0000256" key="1">
    <source>
        <dbReference type="SAM" id="MobiDB-lite"/>
    </source>
</evidence>
<feature type="region of interest" description="Disordered" evidence="1">
    <location>
        <begin position="1"/>
        <end position="58"/>
    </location>
</feature>